<dbReference type="EMBL" id="KI677970">
    <property type="protein sequence ID" value="ETM00582.1"/>
    <property type="molecule type" value="Genomic_DNA"/>
</dbReference>
<name>W2LT74_PHYNI</name>
<evidence type="ECO:0000313" key="1">
    <source>
        <dbReference type="EMBL" id="ETM00582.1"/>
    </source>
</evidence>
<dbReference type="VEuPathDB" id="FungiDB:PPTG_07582"/>
<organism evidence="1">
    <name type="scientific">Phytophthora nicotianae</name>
    <name type="common">Potato buckeye rot agent</name>
    <name type="synonym">Phytophthora parasitica</name>
    <dbReference type="NCBI Taxonomy" id="4792"/>
    <lineage>
        <taxon>Eukaryota</taxon>
        <taxon>Sar</taxon>
        <taxon>Stramenopiles</taxon>
        <taxon>Oomycota</taxon>
        <taxon>Peronosporomycetes</taxon>
        <taxon>Peronosporales</taxon>
        <taxon>Peronosporaceae</taxon>
        <taxon>Phytophthora</taxon>
    </lineage>
</organism>
<dbReference type="OrthoDB" id="127793at2759"/>
<accession>W2LT74</accession>
<reference evidence="1" key="1">
    <citation type="submission" date="2013-11" db="EMBL/GenBank/DDBJ databases">
        <title>The Genome Sequence of Phytophthora parasitica CHvinca01.</title>
        <authorList>
            <consortium name="The Broad Institute Genomics Platform"/>
            <person name="Russ C."/>
            <person name="Tyler B."/>
            <person name="Panabieres F."/>
            <person name="Shan W."/>
            <person name="Tripathy S."/>
            <person name="Grunwald N."/>
            <person name="Machado M."/>
            <person name="Johnson C.S."/>
            <person name="Arredondo F."/>
            <person name="Hong C."/>
            <person name="Coffey M."/>
            <person name="Young S.K."/>
            <person name="Zeng Q."/>
            <person name="Gargeya S."/>
            <person name="Fitzgerald M."/>
            <person name="Abouelleil A."/>
            <person name="Alvarado L."/>
            <person name="Chapman S.B."/>
            <person name="Gainer-Dewar J."/>
            <person name="Goldberg J."/>
            <person name="Griggs A."/>
            <person name="Gujja S."/>
            <person name="Hansen M."/>
            <person name="Howarth C."/>
            <person name="Imamovic A."/>
            <person name="Ireland A."/>
            <person name="Larimer J."/>
            <person name="McCowan C."/>
            <person name="Murphy C."/>
            <person name="Pearson M."/>
            <person name="Poon T.W."/>
            <person name="Priest M."/>
            <person name="Roberts A."/>
            <person name="Saif S."/>
            <person name="Shea T."/>
            <person name="Sykes S."/>
            <person name="Wortman J."/>
            <person name="Nusbaum C."/>
            <person name="Birren B."/>
        </authorList>
    </citation>
    <scope>NUCLEOTIDE SEQUENCE [LARGE SCALE GENOMIC DNA]</scope>
    <source>
        <strain evidence="1">CHvinca01</strain>
    </source>
</reference>
<dbReference type="Proteomes" id="UP000054423">
    <property type="component" value="Unassembled WGS sequence"/>
</dbReference>
<gene>
    <name evidence="1" type="ORF">L917_02705</name>
</gene>
<proteinExistence type="predicted"/>
<sequence>MVQVNHRLDCVLECIDTLVQTVAATQHATQANVEASNQFQEVTAQTAAAVAELSAHIGAMGRVQELVQQTAAAVADIQQQPTDTPGQTNILPRLREQDTEMEAPAERKLRRMETKPPVFEGDIDGVKPDSFIFQFEAYFTFTGDLAEDDVVVARELGQCVNKDCSLRRSLLYQRSVHRAHIS</sequence>
<dbReference type="AlphaFoldDB" id="W2LT74"/>
<protein>
    <submittedName>
        <fullName evidence="1">Uncharacterized protein</fullName>
    </submittedName>
</protein>